<dbReference type="Pfam" id="PF12833">
    <property type="entry name" value="HTH_18"/>
    <property type="match status" value="1"/>
</dbReference>
<evidence type="ECO:0000256" key="1">
    <source>
        <dbReference type="ARBA" id="ARBA00023015"/>
    </source>
</evidence>
<dbReference type="PANTHER" id="PTHR43433:SF8">
    <property type="entry name" value="BIFUNCTIONAL LIPASE_ADENYLATE CYCLASE LIPJ"/>
    <property type="match status" value="1"/>
</dbReference>
<keyword evidence="6" id="KW-1185">Reference proteome</keyword>
<dbReference type="Gene3D" id="3.30.70.1230">
    <property type="entry name" value="Nucleotide cyclase"/>
    <property type="match status" value="1"/>
</dbReference>
<keyword evidence="1" id="KW-0805">Transcription regulation</keyword>
<dbReference type="RefSeq" id="WP_202245045.1">
    <property type="nucleotide sequence ID" value="NZ_JAESIY010000007.1"/>
</dbReference>
<dbReference type="PANTHER" id="PTHR43433">
    <property type="entry name" value="HYDROLASE, ALPHA/BETA FOLD FAMILY PROTEIN"/>
    <property type="match status" value="1"/>
</dbReference>
<evidence type="ECO:0000256" key="2">
    <source>
        <dbReference type="ARBA" id="ARBA00023125"/>
    </source>
</evidence>
<dbReference type="InterPro" id="IPR018062">
    <property type="entry name" value="HTH_AraC-typ_CS"/>
</dbReference>
<keyword evidence="3" id="KW-0804">Transcription</keyword>
<dbReference type="AlphaFoldDB" id="A0A937F923"/>
<dbReference type="SUPFAM" id="SSF53474">
    <property type="entry name" value="alpha/beta-Hydrolases"/>
    <property type="match status" value="1"/>
</dbReference>
<dbReference type="InterPro" id="IPR018060">
    <property type="entry name" value="HTH_AraC"/>
</dbReference>
<keyword evidence="2" id="KW-0238">DNA-binding</keyword>
<dbReference type="PROSITE" id="PS00041">
    <property type="entry name" value="HTH_ARAC_FAMILY_1"/>
    <property type="match status" value="1"/>
</dbReference>
<comment type="caution">
    <text evidence="5">The sequence shown here is derived from an EMBL/GenBank/DDBJ whole genome shotgun (WGS) entry which is preliminary data.</text>
</comment>
<dbReference type="InterPro" id="IPR020449">
    <property type="entry name" value="Tscrpt_reg_AraC-type_HTH"/>
</dbReference>
<feature type="domain" description="HTH araC/xylS-type" evidence="4">
    <location>
        <begin position="488"/>
        <end position="587"/>
    </location>
</feature>
<dbReference type="Proteomes" id="UP000659388">
    <property type="component" value="Unassembled WGS sequence"/>
</dbReference>
<keyword evidence="5" id="KW-0378">Hydrolase</keyword>
<name>A0A937F923_9BACT</name>
<reference evidence="5" key="1">
    <citation type="submission" date="2021-01" db="EMBL/GenBank/DDBJ databases">
        <title>Fulvivirga kasyanovii gen. nov., sp nov., a novel member of the phylum Bacteroidetes isolated from seawater in a mussel farm.</title>
        <authorList>
            <person name="Zhao L.-H."/>
            <person name="Wang Z.-J."/>
        </authorList>
    </citation>
    <scope>NUCLEOTIDE SEQUENCE</scope>
    <source>
        <strain evidence="5">2943</strain>
    </source>
</reference>
<dbReference type="InterPro" id="IPR009057">
    <property type="entry name" value="Homeodomain-like_sf"/>
</dbReference>
<dbReference type="GO" id="GO:0043565">
    <property type="term" value="F:sequence-specific DNA binding"/>
    <property type="evidence" value="ECO:0007669"/>
    <property type="project" value="InterPro"/>
</dbReference>
<proteinExistence type="predicted"/>
<dbReference type="InterPro" id="IPR029787">
    <property type="entry name" value="Nucleotide_cyclase"/>
</dbReference>
<evidence type="ECO:0000259" key="4">
    <source>
        <dbReference type="PROSITE" id="PS01124"/>
    </source>
</evidence>
<dbReference type="SUPFAM" id="SSF55073">
    <property type="entry name" value="Nucleotide cyclase"/>
    <property type="match status" value="1"/>
</dbReference>
<dbReference type="Gene3D" id="1.10.10.60">
    <property type="entry name" value="Homeodomain-like"/>
    <property type="match status" value="1"/>
</dbReference>
<accession>A0A937F923</accession>
<dbReference type="GO" id="GO:0016787">
    <property type="term" value="F:hydrolase activity"/>
    <property type="evidence" value="ECO:0007669"/>
    <property type="project" value="UniProtKB-KW"/>
</dbReference>
<dbReference type="InterPro" id="IPR022742">
    <property type="entry name" value="Hydrolase_4"/>
</dbReference>
<organism evidence="5 6">
    <name type="scientific">Fulvivirga sediminis</name>
    <dbReference type="NCBI Taxonomy" id="2803949"/>
    <lineage>
        <taxon>Bacteria</taxon>
        <taxon>Pseudomonadati</taxon>
        <taxon>Bacteroidota</taxon>
        <taxon>Cytophagia</taxon>
        <taxon>Cytophagales</taxon>
        <taxon>Fulvivirgaceae</taxon>
        <taxon>Fulvivirga</taxon>
    </lineage>
</organism>
<evidence type="ECO:0000313" key="5">
    <source>
        <dbReference type="EMBL" id="MBL3657262.1"/>
    </source>
</evidence>
<dbReference type="SUPFAM" id="SSF46689">
    <property type="entry name" value="Homeodomain-like"/>
    <property type="match status" value="1"/>
</dbReference>
<sequence length="592" mass="66969">MTEYFDTIDKSHLQNTIKYSQLIDSEYLTKKHSYPTKPVTQYTKSGRINIAYQVIGSGSIDLVYIPGWVSNIDCMWSCPELVDFFSELGKIFRVILFDKRGTGLSDRVVELSTLEERMDDIRAVMDAINSEKAVLFGHSEGGSVSALFAATYPHRTIALITFGVFAKRRYAPEYPWAPTDQERQRVYDMIEKSWGSTGMYLESLAPSKAEDKNFMDWLASYFRSGASPSAAMVLTKMNTEVDIIDILGSIKVPTLLMQRTNDIDVKIEEGRFIAERIQDSKFVEFEGEDHLFWAGNTEEILNEMTSFVTSINQIETYQERLFTIVAARIISTEESKPETKLTIRKLVEQYRGKIIEHNNDTLVALFEGPSKAAHCSIDMSEATKLLNTKLAIGIFIKETAVNQTNFIADDTQTFIKAMLKEALPNQILITQSVKFLLSGAGLSFTPSVNIIQLAGHTHPLYIIIDHVASGTTYTETNKTTLQNESLLENVLQSIDTNLNNEQFGLEMLCREVCISERQLQRKLKAITNKSPNQLICSVRLYRAKELMLLKKYNIAEIAYKTGFSNPSYFSKCFKKEFGMSPSDLQGATKLKQ</sequence>
<evidence type="ECO:0000256" key="3">
    <source>
        <dbReference type="ARBA" id="ARBA00023163"/>
    </source>
</evidence>
<dbReference type="PROSITE" id="PS01124">
    <property type="entry name" value="HTH_ARAC_FAMILY_2"/>
    <property type="match status" value="1"/>
</dbReference>
<dbReference type="PRINTS" id="PR00032">
    <property type="entry name" value="HTHARAC"/>
</dbReference>
<dbReference type="EMBL" id="JAESIY010000007">
    <property type="protein sequence ID" value="MBL3657262.1"/>
    <property type="molecule type" value="Genomic_DNA"/>
</dbReference>
<dbReference type="SMART" id="SM00342">
    <property type="entry name" value="HTH_ARAC"/>
    <property type="match status" value="1"/>
</dbReference>
<evidence type="ECO:0000313" key="6">
    <source>
        <dbReference type="Proteomes" id="UP000659388"/>
    </source>
</evidence>
<dbReference type="InterPro" id="IPR050471">
    <property type="entry name" value="AB_hydrolase"/>
</dbReference>
<protein>
    <submittedName>
        <fullName evidence="5">Alpha/beta fold hydrolase</fullName>
    </submittedName>
</protein>
<dbReference type="InterPro" id="IPR029058">
    <property type="entry name" value="AB_hydrolase_fold"/>
</dbReference>
<dbReference type="GO" id="GO:0003700">
    <property type="term" value="F:DNA-binding transcription factor activity"/>
    <property type="evidence" value="ECO:0007669"/>
    <property type="project" value="InterPro"/>
</dbReference>
<dbReference type="Pfam" id="PF12146">
    <property type="entry name" value="Hydrolase_4"/>
    <property type="match status" value="1"/>
</dbReference>
<gene>
    <name evidence="5" type="ORF">JL102_14035</name>
</gene>
<dbReference type="Gene3D" id="3.40.50.1820">
    <property type="entry name" value="alpha/beta hydrolase"/>
    <property type="match status" value="1"/>
</dbReference>